<sequence>MARTKIPAMASLVTQQSDAGMAKTKIPATTSAKNKQPVGYVSQQVVVRLGDSRDYNARPSRKRPRDEVAKSSRKEKKQRNVPGRRRSNGQCEDNLHC</sequence>
<proteinExistence type="predicted"/>
<organism evidence="2 3">
    <name type="scientific">Linum tenue</name>
    <dbReference type="NCBI Taxonomy" id="586396"/>
    <lineage>
        <taxon>Eukaryota</taxon>
        <taxon>Viridiplantae</taxon>
        <taxon>Streptophyta</taxon>
        <taxon>Embryophyta</taxon>
        <taxon>Tracheophyta</taxon>
        <taxon>Spermatophyta</taxon>
        <taxon>Magnoliopsida</taxon>
        <taxon>eudicotyledons</taxon>
        <taxon>Gunneridae</taxon>
        <taxon>Pentapetalae</taxon>
        <taxon>rosids</taxon>
        <taxon>fabids</taxon>
        <taxon>Malpighiales</taxon>
        <taxon>Linaceae</taxon>
        <taxon>Linum</taxon>
    </lineage>
</organism>
<comment type="caution">
    <text evidence="2">The sequence shown here is derived from an EMBL/GenBank/DDBJ whole genome shotgun (WGS) entry which is preliminary data.</text>
</comment>
<feature type="region of interest" description="Disordered" evidence="1">
    <location>
        <begin position="50"/>
        <end position="97"/>
    </location>
</feature>
<evidence type="ECO:0000256" key="1">
    <source>
        <dbReference type="SAM" id="MobiDB-lite"/>
    </source>
</evidence>
<protein>
    <submittedName>
        <fullName evidence="2">Uncharacterized protein</fullName>
    </submittedName>
</protein>
<evidence type="ECO:0000313" key="3">
    <source>
        <dbReference type="Proteomes" id="UP001154282"/>
    </source>
</evidence>
<reference evidence="2" key="1">
    <citation type="submission" date="2022-08" db="EMBL/GenBank/DDBJ databases">
        <authorList>
            <person name="Gutierrez-Valencia J."/>
        </authorList>
    </citation>
    <scope>NUCLEOTIDE SEQUENCE</scope>
</reference>
<accession>A0AAV0IVJ1</accession>
<keyword evidence="3" id="KW-1185">Reference proteome</keyword>
<name>A0AAV0IVJ1_9ROSI</name>
<gene>
    <name evidence="2" type="ORF">LITE_LOCUS11077</name>
</gene>
<dbReference type="AlphaFoldDB" id="A0AAV0IVJ1"/>
<dbReference type="Proteomes" id="UP001154282">
    <property type="component" value="Unassembled WGS sequence"/>
</dbReference>
<feature type="region of interest" description="Disordered" evidence="1">
    <location>
        <begin position="1"/>
        <end position="38"/>
    </location>
</feature>
<feature type="compositionally biased region" description="Basic residues" evidence="1">
    <location>
        <begin position="73"/>
        <end position="87"/>
    </location>
</feature>
<evidence type="ECO:0000313" key="2">
    <source>
        <dbReference type="EMBL" id="CAI0401150.1"/>
    </source>
</evidence>
<dbReference type="EMBL" id="CAMGYJ010000004">
    <property type="protein sequence ID" value="CAI0401150.1"/>
    <property type="molecule type" value="Genomic_DNA"/>
</dbReference>